<reference evidence="2 3" key="1">
    <citation type="journal article" date="2012" name="PLoS Pathog.">
        <title>Diverse lifestyles and strategies of plant pathogenesis encoded in the genomes of eighteen Dothideomycetes fungi.</title>
        <authorList>
            <person name="Ohm R.A."/>
            <person name="Feau N."/>
            <person name="Henrissat B."/>
            <person name="Schoch C.L."/>
            <person name="Horwitz B.A."/>
            <person name="Barry K.W."/>
            <person name="Condon B.J."/>
            <person name="Copeland A.C."/>
            <person name="Dhillon B."/>
            <person name="Glaser F."/>
            <person name="Hesse C.N."/>
            <person name="Kosti I."/>
            <person name="LaButti K."/>
            <person name="Lindquist E.A."/>
            <person name="Lucas S."/>
            <person name="Salamov A.A."/>
            <person name="Bradshaw R.E."/>
            <person name="Ciuffetti L."/>
            <person name="Hamelin R.C."/>
            <person name="Kema G.H.J."/>
            <person name="Lawrence C."/>
            <person name="Scott J.A."/>
            <person name="Spatafora J.W."/>
            <person name="Turgeon B.G."/>
            <person name="de Wit P.J.G.M."/>
            <person name="Zhong S."/>
            <person name="Goodwin S.B."/>
            <person name="Grigoriev I.V."/>
        </authorList>
    </citation>
    <scope>NUCLEOTIDE SEQUENCE [LARGE SCALE GENOMIC DNA]</scope>
    <source>
        <strain evidence="3">ND90Pr / ATCC 201652</strain>
    </source>
</reference>
<organism evidence="2 3">
    <name type="scientific">Cochliobolus sativus (strain ND90Pr / ATCC 201652)</name>
    <name type="common">Common root rot and spot blotch fungus</name>
    <name type="synonym">Bipolaris sorokiniana</name>
    <dbReference type="NCBI Taxonomy" id="665912"/>
    <lineage>
        <taxon>Eukaryota</taxon>
        <taxon>Fungi</taxon>
        <taxon>Dikarya</taxon>
        <taxon>Ascomycota</taxon>
        <taxon>Pezizomycotina</taxon>
        <taxon>Dothideomycetes</taxon>
        <taxon>Pleosporomycetidae</taxon>
        <taxon>Pleosporales</taxon>
        <taxon>Pleosporineae</taxon>
        <taxon>Pleosporaceae</taxon>
        <taxon>Bipolaris</taxon>
    </lineage>
</organism>
<dbReference type="GeneID" id="19132334"/>
<evidence type="ECO:0000313" key="2">
    <source>
        <dbReference type="EMBL" id="EMD59158.1"/>
    </source>
</evidence>
<dbReference type="AlphaFoldDB" id="M2RVS6"/>
<dbReference type="OrthoDB" id="3689133at2759"/>
<protein>
    <submittedName>
        <fullName evidence="2">Uncharacterized protein</fullName>
    </submittedName>
</protein>
<feature type="signal peptide" evidence="1">
    <location>
        <begin position="1"/>
        <end position="17"/>
    </location>
</feature>
<dbReference type="EMBL" id="KB445653">
    <property type="protein sequence ID" value="EMD59158.1"/>
    <property type="molecule type" value="Genomic_DNA"/>
</dbReference>
<feature type="chain" id="PRO_5004024430" evidence="1">
    <location>
        <begin position="18"/>
        <end position="97"/>
    </location>
</feature>
<dbReference type="KEGG" id="bsc:COCSADRAFT_164744"/>
<accession>M2RVS6</accession>
<keyword evidence="1" id="KW-0732">Signal</keyword>
<gene>
    <name evidence="2" type="ORF">COCSADRAFT_164744</name>
</gene>
<sequence length="97" mass="10546">MRFALFTVFLATAFVNANPVPENLEDIAINAEDALAKAAATTPELVKRKSWLCDPVLQSCGTGDPSKAHYCRPNSCTGWNGCIPYTTSTGQRYAWCS</sequence>
<evidence type="ECO:0000256" key="1">
    <source>
        <dbReference type="SAM" id="SignalP"/>
    </source>
</evidence>
<dbReference type="RefSeq" id="XP_007704948.1">
    <property type="nucleotide sequence ID" value="XM_007706758.1"/>
</dbReference>
<reference evidence="3" key="2">
    <citation type="journal article" date="2013" name="PLoS Genet.">
        <title>Comparative genome structure, secondary metabolite, and effector coding capacity across Cochliobolus pathogens.</title>
        <authorList>
            <person name="Condon B.J."/>
            <person name="Leng Y."/>
            <person name="Wu D."/>
            <person name="Bushley K.E."/>
            <person name="Ohm R.A."/>
            <person name="Otillar R."/>
            <person name="Martin J."/>
            <person name="Schackwitz W."/>
            <person name="Grimwood J."/>
            <person name="MohdZainudin N."/>
            <person name="Xue C."/>
            <person name="Wang R."/>
            <person name="Manning V.A."/>
            <person name="Dhillon B."/>
            <person name="Tu Z.J."/>
            <person name="Steffenson B.J."/>
            <person name="Salamov A."/>
            <person name="Sun H."/>
            <person name="Lowry S."/>
            <person name="LaButti K."/>
            <person name="Han J."/>
            <person name="Copeland A."/>
            <person name="Lindquist E."/>
            <person name="Barry K."/>
            <person name="Schmutz J."/>
            <person name="Baker S.E."/>
            <person name="Ciuffetti L.M."/>
            <person name="Grigoriev I.V."/>
            <person name="Zhong S."/>
            <person name="Turgeon B.G."/>
        </authorList>
    </citation>
    <scope>NUCLEOTIDE SEQUENCE [LARGE SCALE GENOMIC DNA]</scope>
    <source>
        <strain evidence="3">ND90Pr / ATCC 201652</strain>
    </source>
</reference>
<keyword evidence="3" id="KW-1185">Reference proteome</keyword>
<dbReference type="Proteomes" id="UP000016934">
    <property type="component" value="Unassembled WGS sequence"/>
</dbReference>
<evidence type="ECO:0000313" key="3">
    <source>
        <dbReference type="Proteomes" id="UP000016934"/>
    </source>
</evidence>
<name>M2RVS6_COCSN</name>
<proteinExistence type="predicted"/>
<dbReference type="HOGENOM" id="CLU_2346377_0_0_1"/>